<organism evidence="2 3">
    <name type="scientific">Apiosordaria backusii</name>
    <dbReference type="NCBI Taxonomy" id="314023"/>
    <lineage>
        <taxon>Eukaryota</taxon>
        <taxon>Fungi</taxon>
        <taxon>Dikarya</taxon>
        <taxon>Ascomycota</taxon>
        <taxon>Pezizomycotina</taxon>
        <taxon>Sordariomycetes</taxon>
        <taxon>Sordariomycetidae</taxon>
        <taxon>Sordariales</taxon>
        <taxon>Lasiosphaeriaceae</taxon>
        <taxon>Apiosordaria</taxon>
    </lineage>
</organism>
<keyword evidence="3" id="KW-1185">Reference proteome</keyword>
<feature type="compositionally biased region" description="Polar residues" evidence="1">
    <location>
        <begin position="336"/>
        <end position="345"/>
    </location>
</feature>
<dbReference type="Proteomes" id="UP001172159">
    <property type="component" value="Unassembled WGS sequence"/>
</dbReference>
<dbReference type="InterPro" id="IPR036249">
    <property type="entry name" value="Thioredoxin-like_sf"/>
</dbReference>
<evidence type="ECO:0000313" key="3">
    <source>
        <dbReference type="Proteomes" id="UP001172159"/>
    </source>
</evidence>
<dbReference type="InterPro" id="IPR009737">
    <property type="entry name" value="Aim32/Apd1-like"/>
</dbReference>
<accession>A0AA40K1J2</accession>
<reference evidence="2" key="1">
    <citation type="submission" date="2023-06" db="EMBL/GenBank/DDBJ databases">
        <title>Genome-scale phylogeny and comparative genomics of the fungal order Sordariales.</title>
        <authorList>
            <consortium name="Lawrence Berkeley National Laboratory"/>
            <person name="Hensen N."/>
            <person name="Bonometti L."/>
            <person name="Westerberg I."/>
            <person name="Brannstrom I.O."/>
            <person name="Guillou S."/>
            <person name="Cros-Aarteil S."/>
            <person name="Calhoun S."/>
            <person name="Haridas S."/>
            <person name="Kuo A."/>
            <person name="Mondo S."/>
            <person name="Pangilinan J."/>
            <person name="Riley R."/>
            <person name="Labutti K."/>
            <person name="Andreopoulos B."/>
            <person name="Lipzen A."/>
            <person name="Chen C."/>
            <person name="Yanf M."/>
            <person name="Daum C."/>
            <person name="Ng V."/>
            <person name="Clum A."/>
            <person name="Steindorff A."/>
            <person name="Ohm R."/>
            <person name="Martin F."/>
            <person name="Silar P."/>
            <person name="Natvig D."/>
            <person name="Lalanne C."/>
            <person name="Gautier V."/>
            <person name="Ament-Velasquez S.L."/>
            <person name="Kruys A."/>
            <person name="Hutchinson M.I."/>
            <person name="Powell A.J."/>
            <person name="Barry K."/>
            <person name="Miller A.N."/>
            <person name="Grigoriev I.V."/>
            <person name="Debuchy R."/>
            <person name="Gladieux P."/>
            <person name="Thoren M.H."/>
            <person name="Johannesson H."/>
        </authorList>
    </citation>
    <scope>NUCLEOTIDE SEQUENCE</scope>
    <source>
        <strain evidence="2">CBS 540.89</strain>
    </source>
</reference>
<feature type="region of interest" description="Disordered" evidence="1">
    <location>
        <begin position="336"/>
        <end position="355"/>
    </location>
</feature>
<protein>
    <submittedName>
        <fullName evidence="2">Sucrase/ferredoxin-like-domain-containing protein</fullName>
    </submittedName>
</protein>
<dbReference type="PANTHER" id="PTHR31902:SF14">
    <property type="entry name" value="ACTIN PATCHES DISTAL PROTEIN 1"/>
    <property type="match status" value="1"/>
</dbReference>
<dbReference type="AlphaFoldDB" id="A0AA40K1J2"/>
<evidence type="ECO:0000256" key="1">
    <source>
        <dbReference type="SAM" id="MobiDB-lite"/>
    </source>
</evidence>
<dbReference type="Pfam" id="PF06999">
    <property type="entry name" value="Suc_Fer-like"/>
    <property type="match status" value="1"/>
</dbReference>
<evidence type="ECO:0000313" key="2">
    <source>
        <dbReference type="EMBL" id="KAK0742426.1"/>
    </source>
</evidence>
<dbReference type="EMBL" id="JAUKTV010000003">
    <property type="protein sequence ID" value="KAK0742426.1"/>
    <property type="molecule type" value="Genomic_DNA"/>
</dbReference>
<dbReference type="SUPFAM" id="SSF52833">
    <property type="entry name" value="Thioredoxin-like"/>
    <property type="match status" value="1"/>
</dbReference>
<dbReference type="PANTHER" id="PTHR31902">
    <property type="entry name" value="ACTIN PATCHES DISTAL PROTEIN 1"/>
    <property type="match status" value="1"/>
</dbReference>
<sequence>MASGIKSLINSAKALYIGNSGSKADLPDLFPVVNKEIDGEDCDRDCNSCVVQYPKSFKIDESDALYGFVKGWSTHILVATGKSDWVRDVADEKGSIMQAISHAKAPSNGRLMVSASNIPTPHQTTSYSEPTTVVVLPAFIVVENVTPATVPALVSIINDAPTNASPLEPISIPPSITADLPEATPAMLKEITTRPSPHGALILLCSQKTRDARCGQSAPLLRKEFQRHLAPLGLYRDLDDERPGGVGIYFISHVGGHKYSANVMIYRRKDAFGLDDVQLGKLTEEERQRVVPIKAQDGAEDSGAAQCIWLARVKPEDCEGIVKFTVLQGKVVKPQSQLRGGSSSHLGPDSGGPMSTWWGKRGAKLIDNRWFTEAGAKRFEPFNYFLIS</sequence>
<name>A0AA40K1J2_9PEZI</name>
<dbReference type="Gene3D" id="3.40.30.10">
    <property type="entry name" value="Glutaredoxin"/>
    <property type="match status" value="1"/>
</dbReference>
<comment type="caution">
    <text evidence="2">The sequence shown here is derived from an EMBL/GenBank/DDBJ whole genome shotgun (WGS) entry which is preliminary data.</text>
</comment>
<gene>
    <name evidence="2" type="ORF">B0T21DRAFT_346227</name>
</gene>
<proteinExistence type="predicted"/>
<dbReference type="CDD" id="cd03062">
    <property type="entry name" value="TRX_Fd_Sucrase"/>
    <property type="match status" value="1"/>
</dbReference>